<keyword evidence="12" id="KW-1185">Reference proteome</keyword>
<evidence type="ECO:0000313" key="11">
    <source>
        <dbReference type="EMBL" id="MTV02780.1"/>
    </source>
</evidence>
<dbReference type="Proteomes" id="UP000482671">
    <property type="component" value="Unassembled WGS sequence"/>
</dbReference>
<dbReference type="PANTHER" id="PTHR31451">
    <property type="match status" value="1"/>
</dbReference>
<gene>
    <name evidence="10" type="ORF">GMD82_02905</name>
    <name evidence="11" type="ORF">GME02_14230</name>
</gene>
<evidence type="ECO:0000256" key="5">
    <source>
        <dbReference type="ARBA" id="ARBA00022729"/>
    </source>
</evidence>
<accession>A0A9Q4RFN3</accession>
<dbReference type="Gene3D" id="3.20.20.80">
    <property type="entry name" value="Glycosidases"/>
    <property type="match status" value="1"/>
</dbReference>
<protein>
    <recommendedName>
        <fullName evidence="3">mannan endo-1,4-beta-mannosidase</fullName>
        <ecNumber evidence="3">3.2.1.78</ecNumber>
    </recommendedName>
</protein>
<evidence type="ECO:0000313" key="12">
    <source>
        <dbReference type="Proteomes" id="UP000434916"/>
    </source>
</evidence>
<comment type="subcellular location">
    <subcellularLocation>
        <location evidence="2">Secreted</location>
    </subcellularLocation>
</comment>
<organism evidence="11 13">
    <name type="scientific">Parabacteroides merdae</name>
    <dbReference type="NCBI Taxonomy" id="46503"/>
    <lineage>
        <taxon>Bacteria</taxon>
        <taxon>Pseudomonadati</taxon>
        <taxon>Bacteroidota</taxon>
        <taxon>Bacteroidia</taxon>
        <taxon>Bacteroidales</taxon>
        <taxon>Tannerellaceae</taxon>
        <taxon>Parabacteroides</taxon>
    </lineage>
</organism>
<keyword evidence="5" id="KW-0732">Signal</keyword>
<comment type="similarity">
    <text evidence="8">Belongs to the glycosyl hydrolase 5 (cellulase A) family.</text>
</comment>
<dbReference type="Pfam" id="PF00150">
    <property type="entry name" value="Cellulase"/>
    <property type="match status" value="1"/>
</dbReference>
<keyword evidence="7 8" id="KW-0326">Glycosidase</keyword>
<dbReference type="InterPro" id="IPR045053">
    <property type="entry name" value="MAN-like"/>
</dbReference>
<dbReference type="GO" id="GO:0005576">
    <property type="term" value="C:extracellular region"/>
    <property type="evidence" value="ECO:0007669"/>
    <property type="project" value="UniProtKB-SubCell"/>
</dbReference>
<evidence type="ECO:0000313" key="13">
    <source>
        <dbReference type="Proteomes" id="UP000482671"/>
    </source>
</evidence>
<evidence type="ECO:0000256" key="6">
    <source>
        <dbReference type="ARBA" id="ARBA00022801"/>
    </source>
</evidence>
<dbReference type="GO" id="GO:0000272">
    <property type="term" value="P:polysaccharide catabolic process"/>
    <property type="evidence" value="ECO:0007669"/>
    <property type="project" value="InterPro"/>
</dbReference>
<name>A0A9Q4RFN3_9BACT</name>
<proteinExistence type="inferred from homology"/>
<comment type="caution">
    <text evidence="11">The sequence shown here is derived from an EMBL/GenBank/DDBJ whole genome shotgun (WGS) entry which is preliminary data.</text>
</comment>
<evidence type="ECO:0000256" key="3">
    <source>
        <dbReference type="ARBA" id="ARBA00012706"/>
    </source>
</evidence>
<dbReference type="EMBL" id="WNCN01000003">
    <property type="protein sequence ID" value="MTU38474.1"/>
    <property type="molecule type" value="Genomic_DNA"/>
</dbReference>
<evidence type="ECO:0000256" key="7">
    <source>
        <dbReference type="ARBA" id="ARBA00023295"/>
    </source>
</evidence>
<dbReference type="PANTHER" id="PTHR31451:SF39">
    <property type="entry name" value="MANNAN ENDO-1,4-BETA-MANNOSIDASE 1"/>
    <property type="match status" value="1"/>
</dbReference>
<reference evidence="12 13" key="1">
    <citation type="journal article" date="2019" name="Nat. Med.">
        <title>A library of human gut bacterial isolates paired with longitudinal multiomics data enables mechanistic microbiome research.</title>
        <authorList>
            <person name="Poyet M."/>
            <person name="Groussin M."/>
            <person name="Gibbons S.M."/>
            <person name="Avila-Pacheco J."/>
            <person name="Jiang X."/>
            <person name="Kearney S.M."/>
            <person name="Perrotta A.R."/>
            <person name="Berdy B."/>
            <person name="Zhao S."/>
            <person name="Lieberman T.D."/>
            <person name="Swanson P.K."/>
            <person name="Smith M."/>
            <person name="Roesemann S."/>
            <person name="Alexander J.E."/>
            <person name="Rich S.A."/>
            <person name="Livny J."/>
            <person name="Vlamakis H."/>
            <person name="Clish C."/>
            <person name="Bullock K."/>
            <person name="Deik A."/>
            <person name="Scott J."/>
            <person name="Pierce K.A."/>
            <person name="Xavier R.J."/>
            <person name="Alm E.J."/>
        </authorList>
    </citation>
    <scope>NUCLEOTIDE SEQUENCE [LARGE SCALE GENOMIC DNA]</scope>
    <source>
        <strain evidence="11 13">BIOML-A11</strain>
        <strain evidence="10 12">BIOML-A29</strain>
    </source>
</reference>
<sequence length="477" mass="55489">MIRNILYMMILCSFFSCGKERDQNFIRVSKVNPCYLEYSDGTPFIPVGPNICWERFETDETKVLQLYEQRFRNLSENGGNYTRIWLSAPFFEIEHKKAGEFDENRVNRIDKLLELATKYGIKIKFCLENFRKLTGYSAPFSSSVAFDKPIYSFDNRGPLGNMDDFFKTQQGKDLYIDRVAFLASKYANNPTIMGWELWNEINSVSFSEGIAGELEWTREMLPIVKSYFPHHLVMQSLGSFDNEKYQEWYIDFSSLSNNEIAQVHRYLDPGATWDICQAPMDSLASQAVVLLRNMVVDKPVILSEVGAVEAHHSGPSKLYESDTLGVLLHDLIFAPFFSGAAAPGQSWHWQYYIEKNNLWWHFGRFSHATANINPITEQYRPVFFMYDQVRFYCLKGNTHTLVWCRDALSNWHTELIGNQLPDSRTVKLPLQFLSNKVSDVEQYDPWSDVRKVAHVVDDTLDITFRRSVILRFNNENH</sequence>
<feature type="domain" description="Glycoside hydrolase family 5" evidence="9">
    <location>
        <begin position="68"/>
        <end position="312"/>
    </location>
</feature>
<evidence type="ECO:0000256" key="4">
    <source>
        <dbReference type="ARBA" id="ARBA00022525"/>
    </source>
</evidence>
<keyword evidence="4" id="KW-0964">Secreted</keyword>
<dbReference type="SUPFAM" id="SSF51445">
    <property type="entry name" value="(Trans)glycosidases"/>
    <property type="match status" value="1"/>
</dbReference>
<evidence type="ECO:0000256" key="8">
    <source>
        <dbReference type="RuleBase" id="RU361153"/>
    </source>
</evidence>
<evidence type="ECO:0000313" key="10">
    <source>
        <dbReference type="EMBL" id="MTU38474.1"/>
    </source>
</evidence>
<dbReference type="InterPro" id="IPR017853">
    <property type="entry name" value="GH"/>
</dbReference>
<dbReference type="GO" id="GO:0016985">
    <property type="term" value="F:mannan endo-1,4-beta-mannosidase activity"/>
    <property type="evidence" value="ECO:0007669"/>
    <property type="project" value="TreeGrafter"/>
</dbReference>
<dbReference type="EC" id="3.2.1.78" evidence="3"/>
<dbReference type="Proteomes" id="UP000434916">
    <property type="component" value="Unassembled WGS sequence"/>
</dbReference>
<keyword evidence="6 8" id="KW-0378">Hydrolase</keyword>
<dbReference type="InterPro" id="IPR001547">
    <property type="entry name" value="Glyco_hydro_5"/>
</dbReference>
<evidence type="ECO:0000259" key="9">
    <source>
        <dbReference type="Pfam" id="PF00150"/>
    </source>
</evidence>
<dbReference type="AlphaFoldDB" id="A0A9Q4RFN3"/>
<dbReference type="PROSITE" id="PS51257">
    <property type="entry name" value="PROKAR_LIPOPROTEIN"/>
    <property type="match status" value="1"/>
</dbReference>
<comment type="catalytic activity">
    <reaction evidence="1">
        <text>Random hydrolysis of (1-&gt;4)-beta-D-mannosidic linkages in mannans, galactomannans and glucomannans.</text>
        <dbReference type="EC" id="3.2.1.78"/>
    </reaction>
</comment>
<evidence type="ECO:0000256" key="2">
    <source>
        <dbReference type="ARBA" id="ARBA00004613"/>
    </source>
</evidence>
<dbReference type="EMBL" id="WNDD01000015">
    <property type="protein sequence ID" value="MTV02780.1"/>
    <property type="molecule type" value="Genomic_DNA"/>
</dbReference>
<evidence type="ECO:0000256" key="1">
    <source>
        <dbReference type="ARBA" id="ARBA00001678"/>
    </source>
</evidence>
<dbReference type="RefSeq" id="WP_138272819.1">
    <property type="nucleotide sequence ID" value="NZ_JADMOA010000007.1"/>
</dbReference>